<reference evidence="4" key="1">
    <citation type="submission" date="2020-10" db="EMBL/GenBank/DDBJ databases">
        <title>Connecting structure to function with the recovery of over 1000 high-quality activated sludge metagenome-assembled genomes encoding full-length rRNA genes using long-read sequencing.</title>
        <authorList>
            <person name="Singleton C.M."/>
            <person name="Petriglieri F."/>
            <person name="Kristensen J.M."/>
            <person name="Kirkegaard R.H."/>
            <person name="Michaelsen T.Y."/>
            <person name="Andersen M.H."/>
            <person name="Karst S.M."/>
            <person name="Dueholm M.S."/>
            <person name="Nielsen P.H."/>
            <person name="Albertsen M."/>
        </authorList>
    </citation>
    <scope>NUCLEOTIDE SEQUENCE</scope>
    <source>
        <strain evidence="4">Hirt_18-Q3-R61-65_BATAC.395</strain>
    </source>
</reference>
<dbReference type="Gene3D" id="1.10.287.470">
    <property type="entry name" value="Helix hairpin bin"/>
    <property type="match status" value="1"/>
</dbReference>
<dbReference type="Pfam" id="PF25975">
    <property type="entry name" value="CzcB_C"/>
    <property type="match status" value="1"/>
</dbReference>
<feature type="domain" description="CzcB-like C-terminal circularly permuted SH3-like" evidence="3">
    <location>
        <begin position="296"/>
        <end position="349"/>
    </location>
</feature>
<proteinExistence type="predicted"/>
<protein>
    <submittedName>
        <fullName evidence="4">HlyD family efflux transporter periplasmic adaptor subunit</fullName>
    </submittedName>
</protein>
<dbReference type="Proteomes" id="UP000886689">
    <property type="component" value="Unassembled WGS sequence"/>
</dbReference>
<evidence type="ECO:0000259" key="3">
    <source>
        <dbReference type="Pfam" id="PF25975"/>
    </source>
</evidence>
<dbReference type="Gene3D" id="2.40.420.20">
    <property type="match status" value="1"/>
</dbReference>
<feature type="coiled-coil region" evidence="2">
    <location>
        <begin position="127"/>
        <end position="176"/>
    </location>
</feature>
<dbReference type="SUPFAM" id="SSF111369">
    <property type="entry name" value="HlyD-like secretion proteins"/>
    <property type="match status" value="1"/>
</dbReference>
<dbReference type="AlphaFoldDB" id="A0A9D7K0L0"/>
<name>A0A9D7K0L0_9PROT</name>
<sequence>MLPAASAHEGHDHGDEKLKELLPVARGNTPQRLADGSVFLPKTTQRQLALRTQLTNVEELPTTVELVGKVVLDPGTGGRVQAMIGGRIEAPPGGIPVLGQSVRKGEVLALVHPAVSPLEVGTQTAQAADLRANLRVAEKRLARLQELEATVARKEIDAAEAEVQSLRERIGVLGRSLKHHDELRAPVSGVVAAASLVAGQVVEAREILFEIIDPENLRVEALSYEPKLAADIAGAYGTSGPGEHVLLAFIGAGRSLREQAIPLHFRVEGGTATLALHQPLKVIAQSRSHSKGVPLPAEAVVKNAGNQEIVWVKTTAERFSPRPVRTQPLDGARVSVLSGIAAGERVVIKAAALLNQVR</sequence>
<evidence type="ECO:0000256" key="1">
    <source>
        <dbReference type="ARBA" id="ARBA00022448"/>
    </source>
</evidence>
<dbReference type="GO" id="GO:0060003">
    <property type="term" value="P:copper ion export"/>
    <property type="evidence" value="ECO:0007669"/>
    <property type="project" value="TreeGrafter"/>
</dbReference>
<dbReference type="GO" id="GO:0015679">
    <property type="term" value="P:plasma membrane copper ion transport"/>
    <property type="evidence" value="ECO:0007669"/>
    <property type="project" value="TreeGrafter"/>
</dbReference>
<gene>
    <name evidence="4" type="ORF">IPL58_05290</name>
</gene>
<accession>A0A9D7K0L0</accession>
<comment type="caution">
    <text evidence="4">The sequence shown here is derived from an EMBL/GenBank/DDBJ whole genome shotgun (WGS) entry which is preliminary data.</text>
</comment>
<dbReference type="PANTHER" id="PTHR30097">
    <property type="entry name" value="CATION EFFLUX SYSTEM PROTEIN CUSB"/>
    <property type="match status" value="1"/>
</dbReference>
<dbReference type="InterPro" id="IPR058649">
    <property type="entry name" value="CzcB_C"/>
</dbReference>
<evidence type="ECO:0000313" key="4">
    <source>
        <dbReference type="EMBL" id="MBK8523576.1"/>
    </source>
</evidence>
<dbReference type="GO" id="GO:0030313">
    <property type="term" value="C:cell envelope"/>
    <property type="evidence" value="ECO:0007669"/>
    <property type="project" value="TreeGrafter"/>
</dbReference>
<dbReference type="Gene3D" id="2.40.50.100">
    <property type="match status" value="1"/>
</dbReference>
<keyword evidence="1" id="KW-0813">Transport</keyword>
<evidence type="ECO:0000256" key="2">
    <source>
        <dbReference type="SAM" id="Coils"/>
    </source>
</evidence>
<evidence type="ECO:0000313" key="5">
    <source>
        <dbReference type="Proteomes" id="UP000886689"/>
    </source>
</evidence>
<dbReference type="InterPro" id="IPR051909">
    <property type="entry name" value="MFP_Cation_Efflux"/>
</dbReference>
<dbReference type="PANTHER" id="PTHR30097:SF4">
    <property type="entry name" value="SLR6042 PROTEIN"/>
    <property type="match status" value="1"/>
</dbReference>
<keyword evidence="2" id="KW-0175">Coiled coil</keyword>
<organism evidence="4 5">
    <name type="scientific">Candidatus Proximibacter danicus</name>
    <dbReference type="NCBI Taxonomy" id="2954365"/>
    <lineage>
        <taxon>Bacteria</taxon>
        <taxon>Pseudomonadati</taxon>
        <taxon>Pseudomonadota</taxon>
        <taxon>Betaproteobacteria</taxon>
        <taxon>Candidatus Proximibacter</taxon>
    </lineage>
</organism>
<dbReference type="EMBL" id="JADJUC010000004">
    <property type="protein sequence ID" value="MBK8523576.1"/>
    <property type="molecule type" value="Genomic_DNA"/>
</dbReference>